<accession>A0ABS6T3V3</accession>
<feature type="domain" description="SsuA/THI5-like" evidence="5">
    <location>
        <begin position="35"/>
        <end position="242"/>
    </location>
</feature>
<organism evidence="6 7">
    <name type="scientific">Maritimibacter dapengensis</name>
    <dbReference type="NCBI Taxonomy" id="2836868"/>
    <lineage>
        <taxon>Bacteria</taxon>
        <taxon>Pseudomonadati</taxon>
        <taxon>Pseudomonadota</taxon>
        <taxon>Alphaproteobacteria</taxon>
        <taxon>Rhodobacterales</taxon>
        <taxon>Roseobacteraceae</taxon>
        <taxon>Maritimibacter</taxon>
    </lineage>
</organism>
<evidence type="ECO:0000256" key="2">
    <source>
        <dbReference type="ARBA" id="ARBA00010742"/>
    </source>
</evidence>
<evidence type="ECO:0000256" key="4">
    <source>
        <dbReference type="SAM" id="SignalP"/>
    </source>
</evidence>
<comment type="similarity">
    <text evidence="2">Belongs to the bacterial solute-binding protein SsuA/TauA family.</text>
</comment>
<dbReference type="Proteomes" id="UP000756530">
    <property type="component" value="Unassembled WGS sequence"/>
</dbReference>
<dbReference type="PANTHER" id="PTHR30024">
    <property type="entry name" value="ALIPHATIC SULFONATES-BINDING PROTEIN-RELATED"/>
    <property type="match status" value="1"/>
</dbReference>
<evidence type="ECO:0000313" key="7">
    <source>
        <dbReference type="Proteomes" id="UP000756530"/>
    </source>
</evidence>
<evidence type="ECO:0000259" key="5">
    <source>
        <dbReference type="Pfam" id="PF09084"/>
    </source>
</evidence>
<feature type="signal peptide" evidence="4">
    <location>
        <begin position="1"/>
        <end position="20"/>
    </location>
</feature>
<dbReference type="RefSeq" id="WP_218393096.1">
    <property type="nucleotide sequence ID" value="NZ_JAHUZE010000003.1"/>
</dbReference>
<comment type="subcellular location">
    <subcellularLocation>
        <location evidence="1">Periplasm</location>
    </subcellularLocation>
</comment>
<dbReference type="PANTHER" id="PTHR30024:SF47">
    <property type="entry name" value="TAURINE-BINDING PERIPLASMIC PROTEIN"/>
    <property type="match status" value="1"/>
</dbReference>
<keyword evidence="7" id="KW-1185">Reference proteome</keyword>
<comment type="caution">
    <text evidence="6">The sequence shown here is derived from an EMBL/GenBank/DDBJ whole genome shotgun (WGS) entry which is preliminary data.</text>
</comment>
<protein>
    <submittedName>
        <fullName evidence="6">ABC transporter substrate-binding protein</fullName>
    </submittedName>
</protein>
<name>A0ABS6T3V3_9RHOB</name>
<dbReference type="CDD" id="cd13652">
    <property type="entry name" value="PBP2_ThiY_THI5_like_1"/>
    <property type="match status" value="1"/>
</dbReference>
<sequence>MKRLIATLAMAAGLAAPALAEDVVKFGSLRVPVQVYAGMGKGFFEAEGITVEPTFFKSGSEIAPAVATGQVDAAITTSGAALFNALARGAEFTIVAEALNIEPGAPGGDPTAIMVRSDAGIDSGADLAGKKIAVTAPGQILDMIVNEYIVQSGVNPEDVTKVGMAPPDMVPALTNGSVDAAIMIDPFQSIALGGGTVTRLVRASEVMPGTSQAFMVYSNGMMEREDVAVRFLRAYKATNDWIREALATPEGRTELAGYYQQYVPAKDASVYEKIAMGTASESLAVNVDGDYGLRWQMQTLIDAGLIPQAPDLDAHLNTALLEQAMN</sequence>
<evidence type="ECO:0000256" key="3">
    <source>
        <dbReference type="ARBA" id="ARBA00022729"/>
    </source>
</evidence>
<dbReference type="InterPro" id="IPR015168">
    <property type="entry name" value="SsuA/THI5"/>
</dbReference>
<evidence type="ECO:0000313" key="6">
    <source>
        <dbReference type="EMBL" id="MBV7379902.1"/>
    </source>
</evidence>
<gene>
    <name evidence="6" type="ORF">KJP28_13295</name>
</gene>
<dbReference type="EMBL" id="JAHUZE010000003">
    <property type="protein sequence ID" value="MBV7379902.1"/>
    <property type="molecule type" value="Genomic_DNA"/>
</dbReference>
<feature type="chain" id="PRO_5046032762" evidence="4">
    <location>
        <begin position="21"/>
        <end position="326"/>
    </location>
</feature>
<evidence type="ECO:0000256" key="1">
    <source>
        <dbReference type="ARBA" id="ARBA00004418"/>
    </source>
</evidence>
<dbReference type="Pfam" id="PF09084">
    <property type="entry name" value="NMT1"/>
    <property type="match status" value="1"/>
</dbReference>
<reference evidence="6 7" key="1">
    <citation type="submission" date="2021-05" db="EMBL/GenBank/DDBJ databases">
        <title>Culturable bacteria isolated from Daya Bay.</title>
        <authorList>
            <person name="Zheng W."/>
            <person name="Yu S."/>
            <person name="Huang Y."/>
        </authorList>
    </citation>
    <scope>NUCLEOTIDE SEQUENCE [LARGE SCALE GENOMIC DNA]</scope>
    <source>
        <strain evidence="6 7">DP4N28-5</strain>
    </source>
</reference>
<keyword evidence="3 4" id="KW-0732">Signal</keyword>
<proteinExistence type="inferred from homology"/>